<evidence type="ECO:0000256" key="3">
    <source>
        <dbReference type="ARBA" id="ARBA00023125"/>
    </source>
</evidence>
<name>A0ABS5Q930_9PROT</name>
<dbReference type="SUPFAM" id="SSF53850">
    <property type="entry name" value="Periplasmic binding protein-like II"/>
    <property type="match status" value="1"/>
</dbReference>
<gene>
    <name evidence="6" type="ORF">KHU32_04640</name>
</gene>
<dbReference type="Gene3D" id="3.40.190.290">
    <property type="match status" value="1"/>
</dbReference>
<keyword evidence="3" id="KW-0238">DNA-binding</keyword>
<evidence type="ECO:0000259" key="5">
    <source>
        <dbReference type="PROSITE" id="PS50931"/>
    </source>
</evidence>
<dbReference type="PRINTS" id="PR00039">
    <property type="entry name" value="HTHLYSR"/>
</dbReference>
<evidence type="ECO:0000256" key="4">
    <source>
        <dbReference type="ARBA" id="ARBA00023163"/>
    </source>
</evidence>
<dbReference type="SUPFAM" id="SSF46785">
    <property type="entry name" value="Winged helix' DNA-binding domain"/>
    <property type="match status" value="1"/>
</dbReference>
<dbReference type="EMBL" id="JAHCDA010000001">
    <property type="protein sequence ID" value="MBS7810214.1"/>
    <property type="molecule type" value="Genomic_DNA"/>
</dbReference>
<proteinExistence type="inferred from homology"/>
<evidence type="ECO:0000256" key="1">
    <source>
        <dbReference type="ARBA" id="ARBA00009437"/>
    </source>
</evidence>
<dbReference type="Gene3D" id="1.10.10.10">
    <property type="entry name" value="Winged helix-like DNA-binding domain superfamily/Winged helix DNA-binding domain"/>
    <property type="match status" value="1"/>
</dbReference>
<dbReference type="Pfam" id="PF00126">
    <property type="entry name" value="HTH_1"/>
    <property type="match status" value="1"/>
</dbReference>
<sequence length="308" mass="33869">MHDQHGPSAEMTALASLDWSLLRAFAAVMRHGSLSSAARALDLTQPTLGRQIRTLEEALGEALFDRVPSGLRANARALALLSQAEALDQAAAELSAGLMGNPDAPSGTVRLSSSEIIGTRVLVPILGGLAMEHPEIEIELSISNFQENLLRRDADIAVRLDPPDQDDVIAQRVGEIEVGMFASRAYLRRHGVPSSLADLARHRLVGPDRDKRTMTNILARRGMDFLPKIFVFRSDSRLAQEAAVRAGIGIGPIRTFEVEDDPDLVRVLPQGFVERLPVWVMAHPDMRHARRLRVVYDAVVAGFRQRFK</sequence>
<dbReference type="InterPro" id="IPR036390">
    <property type="entry name" value="WH_DNA-bd_sf"/>
</dbReference>
<feature type="domain" description="HTH lysR-type" evidence="5">
    <location>
        <begin position="17"/>
        <end position="74"/>
    </location>
</feature>
<dbReference type="InterPro" id="IPR000847">
    <property type="entry name" value="LysR_HTH_N"/>
</dbReference>
<evidence type="ECO:0000256" key="2">
    <source>
        <dbReference type="ARBA" id="ARBA00023015"/>
    </source>
</evidence>
<accession>A0ABS5Q930</accession>
<dbReference type="InterPro" id="IPR005119">
    <property type="entry name" value="LysR_subst-bd"/>
</dbReference>
<keyword evidence="4" id="KW-0804">Transcription</keyword>
<dbReference type="Pfam" id="PF03466">
    <property type="entry name" value="LysR_substrate"/>
    <property type="match status" value="1"/>
</dbReference>
<organism evidence="6 7">
    <name type="scientific">Roseococcus pinisoli</name>
    <dbReference type="NCBI Taxonomy" id="2835040"/>
    <lineage>
        <taxon>Bacteria</taxon>
        <taxon>Pseudomonadati</taxon>
        <taxon>Pseudomonadota</taxon>
        <taxon>Alphaproteobacteria</taxon>
        <taxon>Acetobacterales</taxon>
        <taxon>Roseomonadaceae</taxon>
        <taxon>Roseococcus</taxon>
    </lineage>
</organism>
<dbReference type="RefSeq" id="WP_213668848.1">
    <property type="nucleotide sequence ID" value="NZ_JAHCDA010000001.1"/>
</dbReference>
<dbReference type="InterPro" id="IPR058163">
    <property type="entry name" value="LysR-type_TF_proteobact-type"/>
</dbReference>
<keyword evidence="2" id="KW-0805">Transcription regulation</keyword>
<protein>
    <submittedName>
        <fullName evidence="6">LysR family transcriptional regulator</fullName>
    </submittedName>
</protein>
<dbReference type="PANTHER" id="PTHR30537">
    <property type="entry name" value="HTH-TYPE TRANSCRIPTIONAL REGULATOR"/>
    <property type="match status" value="1"/>
</dbReference>
<dbReference type="Proteomes" id="UP000766336">
    <property type="component" value="Unassembled WGS sequence"/>
</dbReference>
<dbReference type="PROSITE" id="PS50931">
    <property type="entry name" value="HTH_LYSR"/>
    <property type="match status" value="1"/>
</dbReference>
<evidence type="ECO:0000313" key="7">
    <source>
        <dbReference type="Proteomes" id="UP000766336"/>
    </source>
</evidence>
<keyword evidence="7" id="KW-1185">Reference proteome</keyword>
<comment type="caution">
    <text evidence="6">The sequence shown here is derived from an EMBL/GenBank/DDBJ whole genome shotgun (WGS) entry which is preliminary data.</text>
</comment>
<comment type="similarity">
    <text evidence="1">Belongs to the LysR transcriptional regulatory family.</text>
</comment>
<reference evidence="6 7" key="1">
    <citation type="submission" date="2021-05" db="EMBL/GenBank/DDBJ databases">
        <title>Roseococcus sp. XZZS9, whole genome shotgun sequencing project.</title>
        <authorList>
            <person name="Zhao G."/>
            <person name="Shen L."/>
        </authorList>
    </citation>
    <scope>NUCLEOTIDE SEQUENCE [LARGE SCALE GENOMIC DNA]</scope>
    <source>
        <strain evidence="6 7">XZZS9</strain>
    </source>
</reference>
<dbReference type="InterPro" id="IPR036388">
    <property type="entry name" value="WH-like_DNA-bd_sf"/>
</dbReference>
<evidence type="ECO:0000313" key="6">
    <source>
        <dbReference type="EMBL" id="MBS7810214.1"/>
    </source>
</evidence>
<dbReference type="PANTHER" id="PTHR30537:SF3">
    <property type="entry name" value="TRANSCRIPTIONAL REGULATORY PROTEIN"/>
    <property type="match status" value="1"/>
</dbReference>